<dbReference type="SUPFAM" id="SSF81383">
    <property type="entry name" value="F-box domain"/>
    <property type="match status" value="1"/>
</dbReference>
<evidence type="ECO:0000313" key="1">
    <source>
        <dbReference type="EMBL" id="TFK81424.1"/>
    </source>
</evidence>
<keyword evidence="2" id="KW-1185">Reference proteome</keyword>
<accession>A0A5C3NVS3</accession>
<dbReference type="Proteomes" id="UP000308197">
    <property type="component" value="Unassembled WGS sequence"/>
</dbReference>
<name>A0A5C3NVS3_9APHY</name>
<reference evidence="1 2" key="1">
    <citation type="journal article" date="2019" name="Nat. Ecol. Evol.">
        <title>Megaphylogeny resolves global patterns of mushroom evolution.</title>
        <authorList>
            <person name="Varga T."/>
            <person name="Krizsan K."/>
            <person name="Foldi C."/>
            <person name="Dima B."/>
            <person name="Sanchez-Garcia M."/>
            <person name="Sanchez-Ramirez S."/>
            <person name="Szollosi G.J."/>
            <person name="Szarkandi J.G."/>
            <person name="Papp V."/>
            <person name="Albert L."/>
            <person name="Andreopoulos W."/>
            <person name="Angelini C."/>
            <person name="Antonin V."/>
            <person name="Barry K.W."/>
            <person name="Bougher N.L."/>
            <person name="Buchanan P."/>
            <person name="Buyck B."/>
            <person name="Bense V."/>
            <person name="Catcheside P."/>
            <person name="Chovatia M."/>
            <person name="Cooper J."/>
            <person name="Damon W."/>
            <person name="Desjardin D."/>
            <person name="Finy P."/>
            <person name="Geml J."/>
            <person name="Haridas S."/>
            <person name="Hughes K."/>
            <person name="Justo A."/>
            <person name="Karasinski D."/>
            <person name="Kautmanova I."/>
            <person name="Kiss B."/>
            <person name="Kocsube S."/>
            <person name="Kotiranta H."/>
            <person name="LaButti K.M."/>
            <person name="Lechner B.E."/>
            <person name="Liimatainen K."/>
            <person name="Lipzen A."/>
            <person name="Lukacs Z."/>
            <person name="Mihaltcheva S."/>
            <person name="Morgado L.N."/>
            <person name="Niskanen T."/>
            <person name="Noordeloos M.E."/>
            <person name="Ohm R.A."/>
            <person name="Ortiz-Santana B."/>
            <person name="Ovrebo C."/>
            <person name="Racz N."/>
            <person name="Riley R."/>
            <person name="Savchenko A."/>
            <person name="Shiryaev A."/>
            <person name="Soop K."/>
            <person name="Spirin V."/>
            <person name="Szebenyi C."/>
            <person name="Tomsovsky M."/>
            <person name="Tulloss R.E."/>
            <person name="Uehling J."/>
            <person name="Grigoriev I.V."/>
            <person name="Vagvolgyi C."/>
            <person name="Papp T."/>
            <person name="Martin F.M."/>
            <person name="Miettinen O."/>
            <person name="Hibbett D.S."/>
            <person name="Nagy L.G."/>
        </authorList>
    </citation>
    <scope>NUCLEOTIDE SEQUENCE [LARGE SCALE GENOMIC DNA]</scope>
    <source>
        <strain evidence="1 2">HHB13444</strain>
    </source>
</reference>
<sequence length="217" mass="24316">MSTLPHLPYIPLEVAENIIDQLSRDVRSLRSCALTCRGWHLHARYLLMTSIRVRSREDLLSICDHIASIPRMARFVRSISVLPAHNENSGASLTETIPVDLLKRLPNLHSYSLRDAASSRPDAIAMSLHPTILICFRTYLHVQELGLGPLKFCTGAELARLLVALPRLQRLECTDLQFVDRRNIWGATAGATRFRDGCNGLSEVTVRLASSARYFGQ</sequence>
<protein>
    <recommendedName>
        <fullName evidence="3">F-box domain-containing protein</fullName>
    </recommendedName>
</protein>
<dbReference type="InterPro" id="IPR036047">
    <property type="entry name" value="F-box-like_dom_sf"/>
</dbReference>
<dbReference type="EMBL" id="ML211605">
    <property type="protein sequence ID" value="TFK81424.1"/>
    <property type="molecule type" value="Genomic_DNA"/>
</dbReference>
<evidence type="ECO:0008006" key="3">
    <source>
        <dbReference type="Google" id="ProtNLM"/>
    </source>
</evidence>
<evidence type="ECO:0000313" key="2">
    <source>
        <dbReference type="Proteomes" id="UP000308197"/>
    </source>
</evidence>
<proteinExistence type="predicted"/>
<gene>
    <name evidence="1" type="ORF">K466DRAFT_502144</name>
</gene>
<dbReference type="STRING" id="1314778.A0A5C3NVS3"/>
<organism evidence="1 2">
    <name type="scientific">Polyporus arcularius HHB13444</name>
    <dbReference type="NCBI Taxonomy" id="1314778"/>
    <lineage>
        <taxon>Eukaryota</taxon>
        <taxon>Fungi</taxon>
        <taxon>Dikarya</taxon>
        <taxon>Basidiomycota</taxon>
        <taxon>Agaricomycotina</taxon>
        <taxon>Agaricomycetes</taxon>
        <taxon>Polyporales</taxon>
        <taxon>Polyporaceae</taxon>
        <taxon>Polyporus</taxon>
    </lineage>
</organism>
<dbReference type="InParanoid" id="A0A5C3NVS3"/>
<dbReference type="AlphaFoldDB" id="A0A5C3NVS3"/>